<name>A0A1E4T114_9ASCO</name>
<proteinExistence type="predicted"/>
<keyword evidence="3 5" id="KW-1133">Transmembrane helix</keyword>
<dbReference type="EMBL" id="KV453852">
    <property type="protein sequence ID" value="ODV85443.1"/>
    <property type="molecule type" value="Genomic_DNA"/>
</dbReference>
<accession>A0A1E4T114</accession>
<evidence type="ECO:0000313" key="8">
    <source>
        <dbReference type="Proteomes" id="UP000094801"/>
    </source>
</evidence>
<evidence type="ECO:0000256" key="5">
    <source>
        <dbReference type="SAM" id="Phobius"/>
    </source>
</evidence>
<dbReference type="OrthoDB" id="3993429at2759"/>
<sequence>MAVLLSSLSSIGLDKLSADEVKQLEDMSDDQKVEKTHFMDMLVGRMVDQLSSKSNDESIMTLKDRLNDSHRVERPALSITKIVSNFKKLSAKMDIVFAIQYFVIHFVSWDEPTLTITVLILYTWGCIHPFLFLVYPLLAIVYAIMIPSYLYRHPIDTPKLNPTRIRGDPIPLGFLKSDNEWEINRKELEIKRKQELEELLKSDLISVSSRTSIDSDTDDGGAANVLYDLMTADSKTNFLFSTILKEDEENQKNSKGEDDSPEVSKSKGGVVGKIKLLTNMRDLQNLTTDIIKMMNNFEKLVHENCSFIDEKKSTRLFINFLFLIFIISFLGPFIPWRFIIIVTAWVAILMNHPGRKEFLEQFTSTETAKIIENKTRNESKTPRQLKAERRIKYLTSMIVDDPPQYRKVQVFEIEKQNITKPQLYEQFIYSDSIFNMSDECRLQRKKPTGVSSLSLIDPPSSNWQFVSDSKWSVDDAVEDWCIEYNVLKEVRIDGSWAYDENGEYRRRRLIRDVVRYSRQAKSFK</sequence>
<dbReference type="STRING" id="983967.A0A1E4T114"/>
<evidence type="ECO:0000313" key="7">
    <source>
        <dbReference type="EMBL" id="ODV85443.1"/>
    </source>
</evidence>
<keyword evidence="4 5" id="KW-0472">Membrane</keyword>
<feature type="transmembrane region" description="Helical" evidence="5">
    <location>
        <begin position="130"/>
        <end position="151"/>
    </location>
</feature>
<dbReference type="GO" id="GO:0005778">
    <property type="term" value="C:peroxisomal membrane"/>
    <property type="evidence" value="ECO:0007669"/>
    <property type="project" value="TreeGrafter"/>
</dbReference>
<organism evidence="7 8">
    <name type="scientific">[Candida] arabinofermentans NRRL YB-2248</name>
    <dbReference type="NCBI Taxonomy" id="983967"/>
    <lineage>
        <taxon>Eukaryota</taxon>
        <taxon>Fungi</taxon>
        <taxon>Dikarya</taxon>
        <taxon>Ascomycota</taxon>
        <taxon>Saccharomycotina</taxon>
        <taxon>Pichiomycetes</taxon>
        <taxon>Pichiales</taxon>
        <taxon>Pichiaceae</taxon>
        <taxon>Ogataea</taxon>
        <taxon>Ogataea/Candida clade</taxon>
    </lineage>
</organism>
<dbReference type="Pfam" id="PF06398">
    <property type="entry name" value="Pex24p"/>
    <property type="match status" value="1"/>
</dbReference>
<evidence type="ECO:0000256" key="1">
    <source>
        <dbReference type="ARBA" id="ARBA00004141"/>
    </source>
</evidence>
<feature type="domain" description="TECPR1-like DysF" evidence="6">
    <location>
        <begin position="77"/>
        <end position="511"/>
    </location>
</feature>
<evidence type="ECO:0000256" key="3">
    <source>
        <dbReference type="ARBA" id="ARBA00022989"/>
    </source>
</evidence>
<dbReference type="Proteomes" id="UP000094801">
    <property type="component" value="Unassembled WGS sequence"/>
</dbReference>
<comment type="subcellular location">
    <subcellularLocation>
        <location evidence="1">Membrane</location>
        <topology evidence="1">Multi-pass membrane protein</topology>
    </subcellularLocation>
</comment>
<dbReference type="InterPro" id="IPR010482">
    <property type="entry name" value="TECPR1-like_DysF"/>
</dbReference>
<dbReference type="AlphaFoldDB" id="A0A1E4T114"/>
<feature type="transmembrane region" description="Helical" evidence="5">
    <location>
        <begin position="320"/>
        <end position="348"/>
    </location>
</feature>
<dbReference type="PANTHER" id="PTHR28304">
    <property type="entry name" value="PEROXISOMAL MEMBRANE PROTEIN PEX29"/>
    <property type="match status" value="1"/>
</dbReference>
<protein>
    <recommendedName>
        <fullName evidence="6">TECPR1-like DysF domain-containing protein</fullName>
    </recommendedName>
</protein>
<keyword evidence="8" id="KW-1185">Reference proteome</keyword>
<evidence type="ECO:0000259" key="6">
    <source>
        <dbReference type="Pfam" id="PF06398"/>
    </source>
</evidence>
<evidence type="ECO:0000256" key="2">
    <source>
        <dbReference type="ARBA" id="ARBA00022692"/>
    </source>
</evidence>
<gene>
    <name evidence="7" type="ORF">CANARDRAFT_175910</name>
</gene>
<dbReference type="InterPro" id="IPR052816">
    <property type="entry name" value="Peroxisomal_Membrane_PEX28-32"/>
</dbReference>
<evidence type="ECO:0000256" key="4">
    <source>
        <dbReference type="ARBA" id="ARBA00023136"/>
    </source>
</evidence>
<dbReference type="PANTHER" id="PTHR28304:SF1">
    <property type="entry name" value="PEROXISOMAL MEMBRANE PROTEIN PEX28"/>
    <property type="match status" value="1"/>
</dbReference>
<keyword evidence="2 5" id="KW-0812">Transmembrane</keyword>
<reference evidence="8" key="1">
    <citation type="submission" date="2016-04" db="EMBL/GenBank/DDBJ databases">
        <title>Comparative genomics of biotechnologically important yeasts.</title>
        <authorList>
            <consortium name="DOE Joint Genome Institute"/>
            <person name="Riley R."/>
            <person name="Haridas S."/>
            <person name="Wolfe K.H."/>
            <person name="Lopes M.R."/>
            <person name="Hittinger C.T."/>
            <person name="Goker M."/>
            <person name="Salamov A."/>
            <person name="Wisecaver J."/>
            <person name="Long T.M."/>
            <person name="Aerts A.L."/>
            <person name="Barry K."/>
            <person name="Choi C."/>
            <person name="Clum A."/>
            <person name="Coughlan A.Y."/>
            <person name="Deshpande S."/>
            <person name="Douglass A.P."/>
            <person name="Hanson S.J."/>
            <person name="Klenk H.-P."/>
            <person name="Labutti K."/>
            <person name="Lapidus A."/>
            <person name="Lindquist E."/>
            <person name="Lipzen A."/>
            <person name="Meier-Kolthoff J.P."/>
            <person name="Ohm R.A."/>
            <person name="Otillar R.P."/>
            <person name="Pangilinan J."/>
            <person name="Peng Y."/>
            <person name="Rokas A."/>
            <person name="Rosa C.A."/>
            <person name="Scheuner C."/>
            <person name="Sibirny A.A."/>
            <person name="Slot J.C."/>
            <person name="Stielow J.B."/>
            <person name="Sun H."/>
            <person name="Kurtzman C.P."/>
            <person name="Blackwell M."/>
            <person name="Grigoriev I.V."/>
            <person name="Jeffries T.W."/>
        </authorList>
    </citation>
    <scope>NUCLEOTIDE SEQUENCE [LARGE SCALE GENOMIC DNA]</scope>
    <source>
        <strain evidence="8">NRRL YB-2248</strain>
    </source>
</reference>
<dbReference type="GO" id="GO:0007031">
    <property type="term" value="P:peroxisome organization"/>
    <property type="evidence" value="ECO:0007669"/>
    <property type="project" value="UniProtKB-ARBA"/>
</dbReference>